<accession>A0A8E2J7B5</accession>
<protein>
    <submittedName>
        <fullName evidence="3">Uncharacterized protein</fullName>
    </submittedName>
</protein>
<evidence type="ECO:0000256" key="1">
    <source>
        <dbReference type="SAM" id="MobiDB-lite"/>
    </source>
</evidence>
<keyword evidence="2" id="KW-0812">Transmembrane</keyword>
<dbReference type="AlphaFoldDB" id="A0A8E2J7B5"/>
<gene>
    <name evidence="3" type="ORF">OBBRIDRAFT_788769</name>
</gene>
<proteinExistence type="predicted"/>
<dbReference type="OrthoDB" id="3188789at2759"/>
<dbReference type="Proteomes" id="UP000250043">
    <property type="component" value="Unassembled WGS sequence"/>
</dbReference>
<feature type="transmembrane region" description="Helical" evidence="2">
    <location>
        <begin position="76"/>
        <end position="95"/>
    </location>
</feature>
<dbReference type="EMBL" id="KV722339">
    <property type="protein sequence ID" value="OCH95032.1"/>
    <property type="molecule type" value="Genomic_DNA"/>
</dbReference>
<evidence type="ECO:0000313" key="3">
    <source>
        <dbReference type="EMBL" id="OCH95032.1"/>
    </source>
</evidence>
<keyword evidence="2" id="KW-1133">Transmembrane helix</keyword>
<feature type="region of interest" description="Disordered" evidence="1">
    <location>
        <begin position="270"/>
        <end position="317"/>
    </location>
</feature>
<evidence type="ECO:0000256" key="2">
    <source>
        <dbReference type="SAM" id="Phobius"/>
    </source>
</evidence>
<feature type="region of interest" description="Disordered" evidence="1">
    <location>
        <begin position="196"/>
        <end position="242"/>
    </location>
</feature>
<keyword evidence="2" id="KW-0472">Membrane</keyword>
<feature type="transmembrane region" description="Helical" evidence="2">
    <location>
        <begin position="119"/>
        <end position="139"/>
    </location>
</feature>
<name>A0A8E2J7B5_9APHY</name>
<organism evidence="3 4">
    <name type="scientific">Obba rivulosa</name>
    <dbReference type="NCBI Taxonomy" id="1052685"/>
    <lineage>
        <taxon>Eukaryota</taxon>
        <taxon>Fungi</taxon>
        <taxon>Dikarya</taxon>
        <taxon>Basidiomycota</taxon>
        <taxon>Agaricomycotina</taxon>
        <taxon>Agaricomycetes</taxon>
        <taxon>Polyporales</taxon>
        <taxon>Gelatoporiaceae</taxon>
        <taxon>Obba</taxon>
    </lineage>
</organism>
<feature type="transmembrane region" description="Helical" evidence="2">
    <location>
        <begin position="46"/>
        <end position="64"/>
    </location>
</feature>
<feature type="compositionally biased region" description="Polar residues" evidence="1">
    <location>
        <begin position="224"/>
        <end position="239"/>
    </location>
</feature>
<feature type="transmembrane region" description="Helical" evidence="2">
    <location>
        <begin position="12"/>
        <end position="34"/>
    </location>
</feature>
<evidence type="ECO:0000313" key="4">
    <source>
        <dbReference type="Proteomes" id="UP000250043"/>
    </source>
</evidence>
<sequence length="344" mass="38083">MARFFLCQRLAFLAFLGFLDVLVGFFAVWEIMLFKGGEITVNPEPIFVLFNSCLLIVLLAFVTFDHFGFPIGISQVRYEFAWIFISSILHLVSAIDNTTFGPPLLCNSQVPVSLCASSLLLVVLTWLSSSILVVYLLMLTTSVAAHRRIPAIWRASVYAVPWFMSPLLPISNDQRPPKTRARESTTWAGHPVWSAHEDENDAQEVPLTPPGLLRDPSVSEKTPDSSSGPRAGSVNSQGRRPQWAKKIALRRGLDQPFAVRIPPTPFEKSVWSATTARGTPRPPPKCATRSDLGPFADQGEYAVDPNRDTLTLPTIPPSRPLSYGVFSSWDGSRCSRDTVPSQWA</sequence>
<reference evidence="3 4" key="1">
    <citation type="submission" date="2016-07" db="EMBL/GenBank/DDBJ databases">
        <title>Draft genome of the white-rot fungus Obba rivulosa 3A-2.</title>
        <authorList>
            <consortium name="DOE Joint Genome Institute"/>
            <person name="Miettinen O."/>
            <person name="Riley R."/>
            <person name="Acob R."/>
            <person name="Barry K."/>
            <person name="Cullen D."/>
            <person name="De Vries R."/>
            <person name="Hainaut M."/>
            <person name="Hatakka A."/>
            <person name="Henrissat B."/>
            <person name="Hilden K."/>
            <person name="Kuo R."/>
            <person name="Labutti K."/>
            <person name="Lipzen A."/>
            <person name="Makela M.R."/>
            <person name="Sandor L."/>
            <person name="Spatafora J.W."/>
            <person name="Grigoriev I.V."/>
            <person name="Hibbett D.S."/>
        </authorList>
    </citation>
    <scope>NUCLEOTIDE SEQUENCE [LARGE SCALE GENOMIC DNA]</scope>
    <source>
        <strain evidence="3 4">3A-2</strain>
    </source>
</reference>
<keyword evidence="4" id="KW-1185">Reference proteome</keyword>